<evidence type="ECO:0000313" key="2">
    <source>
        <dbReference type="WBParaSite" id="Pan_g18723.t1"/>
    </source>
</evidence>
<dbReference type="WBParaSite" id="Pan_g18723.t1">
    <property type="protein sequence ID" value="Pan_g18723.t1"/>
    <property type="gene ID" value="Pan_g18723"/>
</dbReference>
<dbReference type="Proteomes" id="UP000492821">
    <property type="component" value="Unassembled WGS sequence"/>
</dbReference>
<organism evidence="1 2">
    <name type="scientific">Panagrellus redivivus</name>
    <name type="common">Microworm</name>
    <dbReference type="NCBI Taxonomy" id="6233"/>
    <lineage>
        <taxon>Eukaryota</taxon>
        <taxon>Metazoa</taxon>
        <taxon>Ecdysozoa</taxon>
        <taxon>Nematoda</taxon>
        <taxon>Chromadorea</taxon>
        <taxon>Rhabditida</taxon>
        <taxon>Tylenchina</taxon>
        <taxon>Panagrolaimomorpha</taxon>
        <taxon>Panagrolaimoidea</taxon>
        <taxon>Panagrolaimidae</taxon>
        <taxon>Panagrellus</taxon>
    </lineage>
</organism>
<reference evidence="1" key="1">
    <citation type="journal article" date="2013" name="Genetics">
        <title>The draft genome and transcriptome of Panagrellus redivivus are shaped by the harsh demands of a free-living lifestyle.</title>
        <authorList>
            <person name="Srinivasan J."/>
            <person name="Dillman A.R."/>
            <person name="Macchietto M.G."/>
            <person name="Heikkinen L."/>
            <person name="Lakso M."/>
            <person name="Fracchia K.M."/>
            <person name="Antoshechkin I."/>
            <person name="Mortazavi A."/>
            <person name="Wong G."/>
            <person name="Sternberg P.W."/>
        </authorList>
    </citation>
    <scope>NUCLEOTIDE SEQUENCE [LARGE SCALE GENOMIC DNA]</scope>
    <source>
        <strain evidence="1">MT8872</strain>
    </source>
</reference>
<dbReference type="AlphaFoldDB" id="A0A7E4VCC3"/>
<accession>A0A7E4VCC3</accession>
<evidence type="ECO:0000313" key="1">
    <source>
        <dbReference type="Proteomes" id="UP000492821"/>
    </source>
</evidence>
<keyword evidence="1" id="KW-1185">Reference proteome</keyword>
<sequence length="108" mass="12853">MTALDILFNFEVADLARLLETSKCKRYVIVLNNCGVFYDTTLLKERILQKMSHFYHCRGFLPGGDFRTIRFQVDSENYLFYLKPKTDADTLDQRQGCFSRFRQCFRRS</sequence>
<proteinExistence type="predicted"/>
<name>A0A7E4VCC3_PANRE</name>
<reference evidence="2" key="2">
    <citation type="submission" date="2020-10" db="UniProtKB">
        <authorList>
            <consortium name="WormBaseParasite"/>
        </authorList>
    </citation>
    <scope>IDENTIFICATION</scope>
</reference>
<protein>
    <submittedName>
        <fullName evidence="2">STAS domain-containing protein</fullName>
    </submittedName>
</protein>